<dbReference type="AlphaFoldDB" id="A0A9W7ZVZ8"/>
<proteinExistence type="predicted"/>
<evidence type="ECO:0000256" key="1">
    <source>
        <dbReference type="SAM" id="MobiDB-lite"/>
    </source>
</evidence>
<feature type="region of interest" description="Disordered" evidence="1">
    <location>
        <begin position="59"/>
        <end position="82"/>
    </location>
</feature>
<accession>A0A9W7ZVZ8</accession>
<keyword evidence="3" id="KW-1185">Reference proteome</keyword>
<protein>
    <submittedName>
        <fullName evidence="2">Uncharacterized protein</fullName>
    </submittedName>
</protein>
<sequence>MSGVRPPRPMEVELLSEEPLSHEEAAKRLRKFLKRNVKSQDLPITTLHQLEQLHQALASHVPVTSGQSAKKHREPEGSDEEE</sequence>
<gene>
    <name evidence="2" type="ORF">IWQ60_008851</name>
</gene>
<dbReference type="EMBL" id="JANBPT010000690">
    <property type="protein sequence ID" value="KAJ1914334.1"/>
    <property type="molecule type" value="Genomic_DNA"/>
</dbReference>
<evidence type="ECO:0000313" key="3">
    <source>
        <dbReference type="Proteomes" id="UP001150569"/>
    </source>
</evidence>
<organism evidence="2 3">
    <name type="scientific">Tieghemiomyces parasiticus</name>
    <dbReference type="NCBI Taxonomy" id="78921"/>
    <lineage>
        <taxon>Eukaryota</taxon>
        <taxon>Fungi</taxon>
        <taxon>Fungi incertae sedis</taxon>
        <taxon>Zoopagomycota</taxon>
        <taxon>Kickxellomycotina</taxon>
        <taxon>Dimargaritomycetes</taxon>
        <taxon>Dimargaritales</taxon>
        <taxon>Dimargaritaceae</taxon>
        <taxon>Tieghemiomyces</taxon>
    </lineage>
</organism>
<name>A0A9W7ZVZ8_9FUNG</name>
<dbReference type="Proteomes" id="UP001150569">
    <property type="component" value="Unassembled WGS sequence"/>
</dbReference>
<evidence type="ECO:0000313" key="2">
    <source>
        <dbReference type="EMBL" id="KAJ1914334.1"/>
    </source>
</evidence>
<reference evidence="2" key="1">
    <citation type="submission" date="2022-07" db="EMBL/GenBank/DDBJ databases">
        <title>Phylogenomic reconstructions and comparative analyses of Kickxellomycotina fungi.</title>
        <authorList>
            <person name="Reynolds N.K."/>
            <person name="Stajich J.E."/>
            <person name="Barry K."/>
            <person name="Grigoriev I.V."/>
            <person name="Crous P."/>
            <person name="Smith M.E."/>
        </authorList>
    </citation>
    <scope>NUCLEOTIDE SEQUENCE</scope>
    <source>
        <strain evidence="2">RSA 861</strain>
    </source>
</reference>
<comment type="caution">
    <text evidence="2">The sequence shown here is derived from an EMBL/GenBank/DDBJ whole genome shotgun (WGS) entry which is preliminary data.</text>
</comment>